<dbReference type="NCBIfam" id="NF041120">
    <property type="entry name" value="RqcH_arch"/>
    <property type="match status" value="1"/>
</dbReference>
<sequence length="672" mass="74922">MIKRKTSMTAFDVAAVVRQLSGLQGSRLANIYAYNGGFLLRFKGAEDARVVVVPAVRLHATRYEPAERGTPPPLVMGLRKYIRGARLESVEQHGFDRIAVFRFSRGNGSYVLVTELLPRGVVVLADSSWKILHASEQREMRDRVIRRGVEYQFPPSNTIHPSQLAGETVEEALSSGSGEAIRILARRLGYPGEVLEEVFARLDIPVDASADSLAGRGDEIAEAIRRLYEECMQLKGYIVYDKGVPLTVTCFEPRGLAARYGFEYRAFNDPSTAYDEYFLTVAREAAGASTVAAEIEAERKKLLASLEAARRNLEHLRKKLRELEELAEIVSTNIADVYDAVECARKMRETAGWEQIPGNCPGVVDVEPNKGIIKISIVGNIVPIDIRMEPGRLVVDLYKRIGEVRAKIERGEKAVKDIEARLAELEEKVRQRLLRARAMVRRKEWYEKYHWVITSHGYLAIGGRDASQNESVVKRYLNDKRIFMHADIHGAPAVVFFAEGQTPPEQDLREAAAIAAAYSKAWKAGIGSVDVYWVWGSQVSKAAPAGEYLAKGAFMVYGKRNYIRNVEVKIAIGIGLEDEYSPVVIVGPDSLVRRRSIVYAVLAPGDEDPSKLAKRLRSLLAGKAGEYKPIIEAVGVEELRERIPGRARVLYVGRGSREEPPRPLRILHGEES</sequence>
<dbReference type="GO" id="GO:0000049">
    <property type="term" value="F:tRNA binding"/>
    <property type="evidence" value="ECO:0007669"/>
    <property type="project" value="TreeGrafter"/>
</dbReference>
<dbReference type="OrthoDB" id="10943at2157"/>
<dbReference type="Pfam" id="PF05670">
    <property type="entry name" value="NFACT-R_1"/>
    <property type="match status" value="1"/>
</dbReference>
<dbReference type="Proteomes" id="UP000002593">
    <property type="component" value="Chromosome"/>
</dbReference>
<proteinExistence type="predicted"/>
<accession>A2BLT7</accession>
<dbReference type="AlphaFoldDB" id="A2BLT7"/>
<evidence type="ECO:0000259" key="2">
    <source>
        <dbReference type="Pfam" id="PF05670"/>
    </source>
</evidence>
<gene>
    <name evidence="3" type="ordered locus">Hbut_1105</name>
</gene>
<keyword evidence="1" id="KW-0175">Coiled coil</keyword>
<feature type="coiled-coil region" evidence="1">
    <location>
        <begin position="292"/>
        <end position="333"/>
    </location>
</feature>
<dbReference type="EnsemblBacteria" id="ABM80948">
    <property type="protein sequence ID" value="ABM80948"/>
    <property type="gene ID" value="Hbut_1105"/>
</dbReference>
<dbReference type="Pfam" id="PF05833">
    <property type="entry name" value="NFACT_N"/>
    <property type="match status" value="1"/>
</dbReference>
<dbReference type="RefSeq" id="WP_011822266.1">
    <property type="nucleotide sequence ID" value="NC_008818.1"/>
</dbReference>
<keyword evidence="4" id="KW-1185">Reference proteome</keyword>
<dbReference type="eggNOG" id="arCOG01695">
    <property type="taxonomic scope" value="Archaea"/>
</dbReference>
<dbReference type="GO" id="GO:0043023">
    <property type="term" value="F:ribosomal large subunit binding"/>
    <property type="evidence" value="ECO:0007669"/>
    <property type="project" value="TreeGrafter"/>
</dbReference>
<dbReference type="GO" id="GO:0072344">
    <property type="term" value="P:rescue of stalled ribosome"/>
    <property type="evidence" value="ECO:0007669"/>
    <property type="project" value="TreeGrafter"/>
</dbReference>
<evidence type="ECO:0000256" key="1">
    <source>
        <dbReference type="SAM" id="Coils"/>
    </source>
</evidence>
<name>A2BLT7_HYPBU</name>
<dbReference type="PANTHER" id="PTHR15239">
    <property type="entry name" value="NUCLEAR EXPORT MEDIATOR FACTOR NEMF"/>
    <property type="match status" value="1"/>
</dbReference>
<dbReference type="HOGENOM" id="CLU_003612_2_1_2"/>
<dbReference type="STRING" id="415426.Hbut_1105"/>
<evidence type="ECO:0000313" key="4">
    <source>
        <dbReference type="Proteomes" id="UP000002593"/>
    </source>
</evidence>
<dbReference type="EMBL" id="CP000493">
    <property type="protein sequence ID" value="ABM80948.1"/>
    <property type="molecule type" value="Genomic_DNA"/>
</dbReference>
<dbReference type="GeneID" id="4782070"/>
<evidence type="ECO:0000313" key="3">
    <source>
        <dbReference type="EMBL" id="ABM80948.1"/>
    </source>
</evidence>
<protein>
    <submittedName>
        <fullName evidence="3">Universally conserved protein</fullName>
    </submittedName>
</protein>
<dbReference type="GO" id="GO:1990112">
    <property type="term" value="C:RQC complex"/>
    <property type="evidence" value="ECO:0007669"/>
    <property type="project" value="TreeGrafter"/>
</dbReference>
<feature type="coiled-coil region" evidence="1">
    <location>
        <begin position="401"/>
        <end position="435"/>
    </location>
</feature>
<organism evidence="3 4">
    <name type="scientific">Hyperthermus butylicus (strain DSM 5456 / JCM 9403 / PLM1-5)</name>
    <dbReference type="NCBI Taxonomy" id="415426"/>
    <lineage>
        <taxon>Archaea</taxon>
        <taxon>Thermoproteota</taxon>
        <taxon>Thermoprotei</taxon>
        <taxon>Desulfurococcales</taxon>
        <taxon>Pyrodictiaceae</taxon>
        <taxon>Hyperthermus</taxon>
    </lineage>
</organism>
<reference evidence="3 4" key="1">
    <citation type="journal article" date="2007" name="Archaea">
        <title>The genome of Hyperthermus butylicus: a sulfur-reducing, peptide fermenting, neutrophilic Crenarchaeote growing up to 108 degrees C.</title>
        <authorList>
            <person name="Brugger K."/>
            <person name="Chen L."/>
            <person name="Stark M."/>
            <person name="Zibat A."/>
            <person name="Redder P."/>
            <person name="Ruepp A."/>
            <person name="Awayez M."/>
            <person name="She Q."/>
            <person name="Garrett R.A."/>
            <person name="Klenk H.P."/>
        </authorList>
    </citation>
    <scope>NUCLEOTIDE SEQUENCE [LARGE SCALE GENOMIC DNA]</scope>
    <source>
        <strain evidence="4">DSM 5456 / JCM 9403 / PLM1-5</strain>
    </source>
</reference>
<dbReference type="KEGG" id="hbu:Hbut_1105"/>
<dbReference type="PANTHER" id="PTHR15239:SF6">
    <property type="entry name" value="RIBOSOME QUALITY CONTROL COMPLEX SUBUNIT NEMF"/>
    <property type="match status" value="1"/>
</dbReference>
<feature type="domain" description="NFACT RNA-binding" evidence="2">
    <location>
        <begin position="448"/>
        <end position="558"/>
    </location>
</feature>
<dbReference type="InterPro" id="IPR051608">
    <property type="entry name" value="RQC_Subunit_NEMF"/>
</dbReference>
<dbReference type="Gene3D" id="2.30.310.10">
    <property type="entry name" value="ibrinogen binding protein from staphylococcus aureus domain"/>
    <property type="match status" value="1"/>
</dbReference>
<dbReference type="InterPro" id="IPR008532">
    <property type="entry name" value="NFACT_RNA-bd"/>
</dbReference>